<keyword evidence="7 9" id="KW-0630">Potassium</keyword>
<dbReference type="KEGG" id="hro:HELRODRAFT_91240"/>
<dbReference type="OMA" id="DIVLIQQ"/>
<evidence type="ECO:0000256" key="3">
    <source>
        <dbReference type="ARBA" id="ARBA00022741"/>
    </source>
</evidence>
<dbReference type="UniPathway" id="UPA00916">
    <property type="reaction ID" value="UER00889"/>
</dbReference>
<dbReference type="OrthoDB" id="415590at2759"/>
<dbReference type="FunFam" id="3.40.1190.20:FF:000064">
    <property type="entry name" value="Ribokinase"/>
    <property type="match status" value="1"/>
</dbReference>
<evidence type="ECO:0000256" key="9">
    <source>
        <dbReference type="HAMAP-Rule" id="MF_03215"/>
    </source>
</evidence>
<feature type="binding site" evidence="9">
    <location>
        <position position="141"/>
    </location>
    <ligand>
        <name>substrate</name>
    </ligand>
</feature>
<dbReference type="InterPro" id="IPR029056">
    <property type="entry name" value="Ribokinase-like"/>
</dbReference>
<evidence type="ECO:0000256" key="7">
    <source>
        <dbReference type="ARBA" id="ARBA00022958"/>
    </source>
</evidence>
<dbReference type="EMBL" id="KB097792">
    <property type="protein sequence ID" value="ESN89903.1"/>
    <property type="molecule type" value="Genomic_DNA"/>
</dbReference>
<dbReference type="EnsemblMetazoa" id="HelroT91240">
    <property type="protein sequence ID" value="HelroP91240"/>
    <property type="gene ID" value="HelroG91240"/>
</dbReference>
<dbReference type="InParanoid" id="T1G815"/>
<comment type="similarity">
    <text evidence="9">Belongs to the carbohydrate kinase PfkB family. Ribokinase subfamily.</text>
</comment>
<feature type="binding site" evidence="9">
    <location>
        <begin position="223"/>
        <end position="228"/>
    </location>
    <ligand>
        <name>ATP</name>
        <dbReference type="ChEBI" id="CHEBI:30616"/>
    </ligand>
</feature>
<dbReference type="InterPro" id="IPR011877">
    <property type="entry name" value="Ribokinase"/>
</dbReference>
<feature type="binding site" evidence="9">
    <location>
        <position position="295"/>
    </location>
    <ligand>
        <name>K(+)</name>
        <dbReference type="ChEBI" id="CHEBI:29103"/>
    </ligand>
</feature>
<dbReference type="EMBL" id="AMQM01008537">
    <property type="status" value="NOT_ANNOTATED_CDS"/>
    <property type="molecule type" value="Genomic_DNA"/>
</dbReference>
<keyword evidence="1 9" id="KW-0808">Transferase</keyword>
<comment type="subcellular location">
    <subcellularLocation>
        <location evidence="9">Cytoplasm</location>
    </subcellularLocation>
    <subcellularLocation>
        <location evidence="9">Nucleus</location>
    </subcellularLocation>
</comment>
<dbReference type="Pfam" id="PF00294">
    <property type="entry name" value="PfkB"/>
    <property type="match status" value="1"/>
</dbReference>
<keyword evidence="5 9" id="KW-0067">ATP-binding</keyword>
<evidence type="ECO:0000256" key="2">
    <source>
        <dbReference type="ARBA" id="ARBA00022723"/>
    </source>
</evidence>
<dbReference type="GO" id="GO:0019303">
    <property type="term" value="P:D-ribose catabolic process"/>
    <property type="evidence" value="ECO:0007669"/>
    <property type="project" value="UniProtKB-UniRule"/>
</dbReference>
<feature type="binding site" evidence="9">
    <location>
        <position position="253"/>
    </location>
    <ligand>
        <name>K(+)</name>
        <dbReference type="ChEBI" id="CHEBI:29103"/>
    </ligand>
</feature>
<evidence type="ECO:0000259" key="10">
    <source>
        <dbReference type="Pfam" id="PF00294"/>
    </source>
</evidence>
<gene>
    <name evidence="12" type="primary">20217212</name>
    <name evidence="11" type="ORF">HELRODRAFT_91240</name>
</gene>
<evidence type="ECO:0000256" key="1">
    <source>
        <dbReference type="ARBA" id="ARBA00022679"/>
    </source>
</evidence>
<feature type="binding site" evidence="9">
    <location>
        <begin position="12"/>
        <end position="14"/>
    </location>
    <ligand>
        <name>substrate</name>
    </ligand>
</feature>
<feature type="active site" description="Proton acceptor" evidence="9">
    <location>
        <position position="257"/>
    </location>
</feature>
<keyword evidence="4 9" id="KW-0418">Kinase</keyword>
<comment type="cofactor">
    <cofactor evidence="9">
        <name>Mg(2+)</name>
        <dbReference type="ChEBI" id="CHEBI:18420"/>
    </cofactor>
    <text evidence="9">Requires a divalent cation, most likely magnesium in vivo, as an electrophilic catalyst to aid phosphoryl group transfer. It is the chelate of the metal and the nucleotide that is the actual substrate.</text>
</comment>
<feature type="binding site" evidence="9">
    <location>
        <position position="257"/>
    </location>
    <ligand>
        <name>substrate</name>
    </ligand>
</feature>
<dbReference type="GeneID" id="20217212"/>
<dbReference type="Proteomes" id="UP000015101">
    <property type="component" value="Unassembled WGS sequence"/>
</dbReference>
<comment type="caution">
    <text evidence="9">Lacks conserved residue(s) required for the propagation of feature annotation.</text>
</comment>
<feature type="binding site" evidence="9">
    <location>
        <position position="186"/>
    </location>
    <ligand>
        <name>ATP</name>
        <dbReference type="ChEBI" id="CHEBI:30616"/>
    </ligand>
</feature>
<organism evidence="12 13">
    <name type="scientific">Helobdella robusta</name>
    <name type="common">Californian leech</name>
    <dbReference type="NCBI Taxonomy" id="6412"/>
    <lineage>
        <taxon>Eukaryota</taxon>
        <taxon>Metazoa</taxon>
        <taxon>Spiralia</taxon>
        <taxon>Lophotrochozoa</taxon>
        <taxon>Annelida</taxon>
        <taxon>Clitellata</taxon>
        <taxon>Hirudinea</taxon>
        <taxon>Rhynchobdellida</taxon>
        <taxon>Glossiphoniidae</taxon>
        <taxon>Helobdella</taxon>
    </lineage>
</organism>
<evidence type="ECO:0000313" key="11">
    <source>
        <dbReference type="EMBL" id="ESN89903.1"/>
    </source>
</evidence>
<dbReference type="Gene3D" id="3.40.1190.20">
    <property type="match status" value="1"/>
</dbReference>
<reference evidence="11 13" key="2">
    <citation type="journal article" date="2013" name="Nature">
        <title>Insights into bilaterian evolution from three spiralian genomes.</title>
        <authorList>
            <person name="Simakov O."/>
            <person name="Marletaz F."/>
            <person name="Cho S.J."/>
            <person name="Edsinger-Gonzales E."/>
            <person name="Havlak P."/>
            <person name="Hellsten U."/>
            <person name="Kuo D.H."/>
            <person name="Larsson T."/>
            <person name="Lv J."/>
            <person name="Arendt D."/>
            <person name="Savage R."/>
            <person name="Osoegawa K."/>
            <person name="de Jong P."/>
            <person name="Grimwood J."/>
            <person name="Chapman J.A."/>
            <person name="Shapiro H."/>
            <person name="Aerts A."/>
            <person name="Otillar R.P."/>
            <person name="Terry A.Y."/>
            <person name="Boore J.L."/>
            <person name="Grigoriev I.V."/>
            <person name="Lindberg D.R."/>
            <person name="Seaver E.C."/>
            <person name="Weisblat D.A."/>
            <person name="Putnam N.H."/>
            <person name="Rokhsar D.S."/>
        </authorList>
    </citation>
    <scope>NUCLEOTIDE SEQUENCE</scope>
</reference>
<dbReference type="EC" id="2.7.1.15" evidence="9"/>
<dbReference type="FunCoup" id="T1G815">
    <property type="interactions" value="654"/>
</dbReference>
<comment type="function">
    <text evidence="9">Catalyzes the phosphorylation of ribose at O-5 in a reaction requiring ATP and magnesium. The resulting D-ribose-5-phosphate can then be used either for sythesis of nucleotides, histidine, and tryptophan, or as a component of the pentose phosphate pathway.</text>
</comment>
<dbReference type="STRING" id="6412.T1G815"/>
<dbReference type="GO" id="GO:0004747">
    <property type="term" value="F:ribokinase activity"/>
    <property type="evidence" value="ECO:0000318"/>
    <property type="project" value="GO_Central"/>
</dbReference>
<dbReference type="NCBIfam" id="TIGR02152">
    <property type="entry name" value="D_ribokin_bact"/>
    <property type="match status" value="1"/>
</dbReference>
<feature type="binding site" evidence="9">
    <location>
        <position position="301"/>
    </location>
    <ligand>
        <name>K(+)</name>
        <dbReference type="ChEBI" id="CHEBI:29103"/>
    </ligand>
</feature>
<evidence type="ECO:0000256" key="6">
    <source>
        <dbReference type="ARBA" id="ARBA00022842"/>
    </source>
</evidence>
<dbReference type="RefSeq" id="XP_009031986.1">
    <property type="nucleotide sequence ID" value="XM_009033738.1"/>
</dbReference>
<evidence type="ECO:0000313" key="12">
    <source>
        <dbReference type="EnsemblMetazoa" id="HelroP91240"/>
    </source>
</evidence>
<proteinExistence type="inferred from homology"/>
<comment type="subunit">
    <text evidence="9">Homodimer.</text>
</comment>
<dbReference type="GO" id="GO:0005524">
    <property type="term" value="F:ATP binding"/>
    <property type="evidence" value="ECO:0007669"/>
    <property type="project" value="UniProtKB-UniRule"/>
</dbReference>
<keyword evidence="9" id="KW-0539">Nucleus</keyword>
<comment type="catalytic activity">
    <reaction evidence="9">
        <text>D-ribose + ATP = D-ribose 5-phosphate + ADP + H(+)</text>
        <dbReference type="Rhea" id="RHEA:13697"/>
        <dbReference type="ChEBI" id="CHEBI:15378"/>
        <dbReference type="ChEBI" id="CHEBI:30616"/>
        <dbReference type="ChEBI" id="CHEBI:47013"/>
        <dbReference type="ChEBI" id="CHEBI:78346"/>
        <dbReference type="ChEBI" id="CHEBI:456216"/>
        <dbReference type="EC" id="2.7.1.15"/>
    </reaction>
</comment>
<comment type="pathway">
    <text evidence="9">Carbohydrate metabolism; D-ribose degradation; D-ribose 5-phosphate from beta-D-ribopyranose: step 2/2.</text>
</comment>
<dbReference type="GO" id="GO:0005829">
    <property type="term" value="C:cytosol"/>
    <property type="evidence" value="ECO:0000318"/>
    <property type="project" value="GO_Central"/>
</dbReference>
<evidence type="ECO:0000256" key="5">
    <source>
        <dbReference type="ARBA" id="ARBA00022840"/>
    </source>
</evidence>
<dbReference type="GO" id="GO:0046872">
    <property type="term" value="F:metal ion binding"/>
    <property type="evidence" value="ECO:0007669"/>
    <property type="project" value="UniProtKB-KW"/>
</dbReference>
<evidence type="ECO:0000313" key="13">
    <source>
        <dbReference type="Proteomes" id="UP000015101"/>
    </source>
</evidence>
<keyword evidence="13" id="KW-1185">Reference proteome</keyword>
<dbReference type="HAMAP" id="MF_01987">
    <property type="entry name" value="Ribokinase"/>
    <property type="match status" value="1"/>
</dbReference>
<dbReference type="InterPro" id="IPR011611">
    <property type="entry name" value="PfkB_dom"/>
</dbReference>
<dbReference type="PRINTS" id="PR00990">
    <property type="entry name" value="RIBOKINASE"/>
</dbReference>
<keyword evidence="6 9" id="KW-0460">Magnesium</keyword>
<dbReference type="GO" id="GO:0005634">
    <property type="term" value="C:nucleus"/>
    <property type="evidence" value="ECO:0007669"/>
    <property type="project" value="UniProtKB-SubCell"/>
</dbReference>
<dbReference type="CDD" id="cd01174">
    <property type="entry name" value="ribokinase"/>
    <property type="match status" value="1"/>
</dbReference>
<dbReference type="PANTHER" id="PTHR10584">
    <property type="entry name" value="SUGAR KINASE"/>
    <property type="match status" value="1"/>
</dbReference>
<evidence type="ECO:0000256" key="8">
    <source>
        <dbReference type="ARBA" id="ARBA00023277"/>
    </source>
</evidence>
<dbReference type="HOGENOM" id="CLU_027634_2_3_1"/>
<evidence type="ECO:0000256" key="4">
    <source>
        <dbReference type="ARBA" id="ARBA00022777"/>
    </source>
</evidence>
<accession>T1G815</accession>
<keyword evidence="3 9" id="KW-0547">Nucleotide-binding</keyword>
<dbReference type="InterPro" id="IPR002139">
    <property type="entry name" value="Ribo/fructo_kinase"/>
</dbReference>
<protein>
    <recommendedName>
        <fullName evidence="9">Ribokinase</fullName>
        <shortName evidence="9">RK</shortName>
        <ecNumber evidence="9">2.7.1.15</ecNumber>
    </recommendedName>
</protein>
<keyword evidence="8 9" id="KW-0119">Carbohydrate metabolism</keyword>
<feature type="binding site" evidence="9">
    <location>
        <begin position="256"/>
        <end position="257"/>
    </location>
    <ligand>
        <name>ATP</name>
        <dbReference type="ChEBI" id="CHEBI:30616"/>
    </ligand>
</feature>
<dbReference type="PANTHER" id="PTHR10584:SF166">
    <property type="entry name" value="RIBOKINASE"/>
    <property type="match status" value="1"/>
</dbReference>
<feature type="domain" description="Carbohydrate kinase PfkB" evidence="10">
    <location>
        <begin position="4"/>
        <end position="303"/>
    </location>
</feature>
<dbReference type="SUPFAM" id="SSF53613">
    <property type="entry name" value="Ribokinase-like"/>
    <property type="match status" value="1"/>
</dbReference>
<sequence length="319" mass="34039">MAVDVVVVGSCMTDLISYVPRLPKPGETLHGNAFKMGFGGKGANQCVAAAKLGASVAMVGKVGDDVFGHNYMKNFEQHQVNCDNMHMSSTSSTGMASISVAEDGANSIVIVAGANLELTEDDIMKAEPIISNCKVLICQLEINQQVTLAALKLAKKHGVFTILNPAPAPSTFNTELLKYTDIVCPNETESEIITSHPITNIDDAIESLHHFFELGCLGTVIITLGAKGCVFRCKSEENHLHVGCTQVSATDTTGAGDAFVGTLAYCLTRGIPLTVEHLSILVRISCDVATVSVQKKGTQDSYPCFDELSLDIQENFKLL</sequence>
<reference evidence="12" key="3">
    <citation type="submission" date="2015-06" db="UniProtKB">
        <authorList>
            <consortium name="EnsemblMetazoa"/>
        </authorList>
    </citation>
    <scope>IDENTIFICATION</scope>
</reference>
<dbReference type="AlphaFoldDB" id="T1G815"/>
<feature type="binding site" evidence="9">
    <location>
        <position position="297"/>
    </location>
    <ligand>
        <name>K(+)</name>
        <dbReference type="ChEBI" id="CHEBI:29103"/>
    </ligand>
</feature>
<name>T1G815_HELRO</name>
<feature type="binding site" evidence="9">
    <location>
        <position position="251"/>
    </location>
    <ligand>
        <name>K(+)</name>
        <dbReference type="ChEBI" id="CHEBI:29103"/>
    </ligand>
</feature>
<comment type="activity regulation">
    <text evidence="9">Activated by a monovalent cation that binds near, but not in, the active site. The most likely occupant of the site in vivo is potassium. Ion binding induces a conformational change that may alter substrate affinity.</text>
</comment>
<keyword evidence="9" id="KW-0963">Cytoplasm</keyword>
<dbReference type="CTD" id="20217212"/>
<reference evidence="13" key="1">
    <citation type="submission" date="2012-12" db="EMBL/GenBank/DDBJ databases">
        <authorList>
            <person name="Hellsten U."/>
            <person name="Grimwood J."/>
            <person name="Chapman J.A."/>
            <person name="Shapiro H."/>
            <person name="Aerts A."/>
            <person name="Otillar R.P."/>
            <person name="Terry A.Y."/>
            <person name="Boore J.L."/>
            <person name="Simakov O."/>
            <person name="Marletaz F."/>
            <person name="Cho S.-J."/>
            <person name="Edsinger-Gonzales E."/>
            <person name="Havlak P."/>
            <person name="Kuo D.-H."/>
            <person name="Larsson T."/>
            <person name="Lv J."/>
            <person name="Arendt D."/>
            <person name="Savage R."/>
            <person name="Osoegawa K."/>
            <person name="de Jong P."/>
            <person name="Lindberg D.R."/>
            <person name="Seaver E.C."/>
            <person name="Weisblat D.A."/>
            <person name="Putnam N.H."/>
            <person name="Grigoriev I.V."/>
            <person name="Rokhsar D.S."/>
        </authorList>
    </citation>
    <scope>NUCLEOTIDE SEQUENCE</scope>
</reference>
<keyword evidence="2 9" id="KW-0479">Metal-binding</keyword>
<dbReference type="eggNOG" id="KOG2855">
    <property type="taxonomic scope" value="Eukaryota"/>
</dbReference>
<feature type="binding site" evidence="9">
    <location>
        <begin position="40"/>
        <end position="44"/>
    </location>
    <ligand>
        <name>substrate</name>
    </ligand>
</feature>
<feature type="binding site" evidence="9">
    <location>
        <position position="292"/>
    </location>
    <ligand>
        <name>K(+)</name>
        <dbReference type="ChEBI" id="CHEBI:29103"/>
    </ligand>
</feature>